<dbReference type="EC" id="2.7.1.48" evidence="2"/>
<proteinExistence type="predicted"/>
<keyword evidence="9" id="KW-1185">Reference proteome</keyword>
<protein>
    <recommendedName>
        <fullName evidence="2">uridine/cytidine kinase</fullName>
        <ecNumber evidence="2">2.7.1.48</ecNumber>
    </recommendedName>
</protein>
<feature type="region of interest" description="Disordered" evidence="6">
    <location>
        <begin position="233"/>
        <end position="288"/>
    </location>
</feature>
<evidence type="ECO:0000256" key="6">
    <source>
        <dbReference type="SAM" id="MobiDB-lite"/>
    </source>
</evidence>
<dbReference type="Pfam" id="PF00485">
    <property type="entry name" value="PRK"/>
    <property type="match status" value="1"/>
</dbReference>
<feature type="compositionally biased region" description="Low complexity" evidence="6">
    <location>
        <begin position="268"/>
        <end position="288"/>
    </location>
</feature>
<dbReference type="UniPathway" id="UPA00574">
    <property type="reaction ID" value="UER00637"/>
</dbReference>
<evidence type="ECO:0000256" key="4">
    <source>
        <dbReference type="ARBA" id="ARBA00022741"/>
    </source>
</evidence>
<keyword evidence="5" id="KW-0418">Kinase</keyword>
<reference evidence="8 9" key="1">
    <citation type="submission" date="2020-12" db="EMBL/GenBank/DDBJ databases">
        <title>Metabolic potential, ecology and presence of endohyphal bacteria is reflected in genomic diversity of Mucoromycotina.</title>
        <authorList>
            <person name="Muszewska A."/>
            <person name="Okrasinska A."/>
            <person name="Steczkiewicz K."/>
            <person name="Drgas O."/>
            <person name="Orlowska M."/>
            <person name="Perlinska-Lenart U."/>
            <person name="Aleksandrzak-Piekarczyk T."/>
            <person name="Szatraj K."/>
            <person name="Zielenkiewicz U."/>
            <person name="Pilsyk S."/>
            <person name="Malc E."/>
            <person name="Mieczkowski P."/>
            <person name="Kruszewska J.S."/>
            <person name="Biernat P."/>
            <person name="Pawlowska J."/>
        </authorList>
    </citation>
    <scope>NUCLEOTIDE SEQUENCE [LARGE SCALE GENOMIC DNA]</scope>
    <source>
        <strain evidence="8 9">CBS 142.35</strain>
    </source>
</reference>
<dbReference type="PANTHER" id="PTHR10285">
    <property type="entry name" value="URIDINE KINASE"/>
    <property type="match status" value="1"/>
</dbReference>
<dbReference type="InterPro" id="IPR000764">
    <property type="entry name" value="Uridine_kinase-like"/>
</dbReference>
<feature type="domain" description="Phosphoribulokinase/uridine kinase" evidence="7">
    <location>
        <begin position="23"/>
        <end position="212"/>
    </location>
</feature>
<dbReference type="GO" id="GO:0004849">
    <property type="term" value="F:uridine kinase activity"/>
    <property type="evidence" value="ECO:0007669"/>
    <property type="project" value="UniProtKB-EC"/>
</dbReference>
<evidence type="ECO:0000256" key="2">
    <source>
        <dbReference type="ARBA" id="ARBA00012137"/>
    </source>
</evidence>
<evidence type="ECO:0000256" key="5">
    <source>
        <dbReference type="ARBA" id="ARBA00022777"/>
    </source>
</evidence>
<dbReference type="Gene3D" id="3.40.50.300">
    <property type="entry name" value="P-loop containing nucleotide triphosphate hydrolases"/>
    <property type="match status" value="1"/>
</dbReference>
<keyword evidence="4" id="KW-0547">Nucleotide-binding</keyword>
<dbReference type="CDD" id="cd02023">
    <property type="entry name" value="UMPK"/>
    <property type="match status" value="1"/>
</dbReference>
<dbReference type="OrthoDB" id="738517at2759"/>
<keyword evidence="3" id="KW-0808">Transferase</keyword>
<name>A0A8H7VLT1_9FUNG</name>
<dbReference type="InterPro" id="IPR027417">
    <property type="entry name" value="P-loop_NTPase"/>
</dbReference>
<evidence type="ECO:0000313" key="8">
    <source>
        <dbReference type="EMBL" id="KAG2223627.1"/>
    </source>
</evidence>
<organism evidence="8 9">
    <name type="scientific">Circinella minor</name>
    <dbReference type="NCBI Taxonomy" id="1195481"/>
    <lineage>
        <taxon>Eukaryota</taxon>
        <taxon>Fungi</taxon>
        <taxon>Fungi incertae sedis</taxon>
        <taxon>Mucoromycota</taxon>
        <taxon>Mucoromycotina</taxon>
        <taxon>Mucoromycetes</taxon>
        <taxon>Mucorales</taxon>
        <taxon>Lichtheimiaceae</taxon>
        <taxon>Circinella</taxon>
    </lineage>
</organism>
<comment type="pathway">
    <text evidence="1">Pyrimidine metabolism; UMP biosynthesis via salvage pathway; UMP from uridine: step 1/1.</text>
</comment>
<evidence type="ECO:0000313" key="9">
    <source>
        <dbReference type="Proteomes" id="UP000646827"/>
    </source>
</evidence>
<evidence type="ECO:0000259" key="7">
    <source>
        <dbReference type="Pfam" id="PF00485"/>
    </source>
</evidence>
<dbReference type="InterPro" id="IPR006083">
    <property type="entry name" value="PRK/URK"/>
</dbReference>
<dbReference type="GO" id="GO:0005524">
    <property type="term" value="F:ATP binding"/>
    <property type="evidence" value="ECO:0007669"/>
    <property type="project" value="InterPro"/>
</dbReference>
<dbReference type="GO" id="GO:0044206">
    <property type="term" value="P:UMP salvage"/>
    <property type="evidence" value="ECO:0007669"/>
    <property type="project" value="UniProtKB-UniPathway"/>
</dbReference>
<comment type="caution">
    <text evidence="8">The sequence shown here is derived from an EMBL/GenBank/DDBJ whole genome shotgun (WGS) entry which is preliminary data.</text>
</comment>
<dbReference type="EMBL" id="JAEPRB010000057">
    <property type="protein sequence ID" value="KAG2223627.1"/>
    <property type="molecule type" value="Genomic_DNA"/>
</dbReference>
<evidence type="ECO:0000256" key="1">
    <source>
        <dbReference type="ARBA" id="ARBA00004690"/>
    </source>
</evidence>
<dbReference type="AlphaFoldDB" id="A0A8H7VLT1"/>
<gene>
    <name evidence="8" type="ORF">INT45_009986</name>
</gene>
<dbReference type="PROSITE" id="PS51257">
    <property type="entry name" value="PROKAR_LIPOPROTEIN"/>
    <property type="match status" value="1"/>
</dbReference>
<dbReference type="Proteomes" id="UP000646827">
    <property type="component" value="Unassembled WGS sequence"/>
</dbReference>
<dbReference type="SUPFAM" id="SSF52540">
    <property type="entry name" value="P-loop containing nucleoside triphosphate hydrolases"/>
    <property type="match status" value="1"/>
</dbReference>
<feature type="compositionally biased region" description="Polar residues" evidence="6">
    <location>
        <begin position="243"/>
        <end position="252"/>
    </location>
</feature>
<dbReference type="PRINTS" id="PR00988">
    <property type="entry name" value="URIDINKINASE"/>
</dbReference>
<evidence type="ECO:0000256" key="3">
    <source>
        <dbReference type="ARBA" id="ARBA00022679"/>
    </source>
</evidence>
<sequence>MSIDSTRYADPSYFKVSIQTPMVVAVAGGCNSGKRDVCDSLIQRLSETYSAKTAIISLTDFYRELTEEERSLYEQGKFNLDHPTAFDFDLLQQAIMSLLSGNSTTIPVWDDEHHTKVGTRLIEPVDVILVEGTLVLYPKSLRELMFMKVFLDVDSDQRLTRRVSKPNRRGLSIDQVLIEYVEFVKPMFEDFIWPTKKFADIIIPRSYENKTALKVLGNHLEDHLKKRSVMDSSNIRHPPIWNKNLTPSEQQKSSSTTTSNGSPVLSVSSNDTTTTPTESTSSSTRNNNFRSFDFFATTAESSYKKLPK</sequence>
<accession>A0A8H7VLT1</accession>